<protein>
    <recommendedName>
        <fullName evidence="3">DUF2948 family protein</fullName>
    </recommendedName>
</protein>
<name>A0A0D6JFR8_9HYPH</name>
<evidence type="ECO:0000313" key="2">
    <source>
        <dbReference type="Proteomes" id="UP000033187"/>
    </source>
</evidence>
<evidence type="ECO:0008006" key="3">
    <source>
        <dbReference type="Google" id="ProtNLM"/>
    </source>
</evidence>
<sequence>MPLPPLMLGRPSKMADLKLIALDDEDLSILSAHLQDAVVRVGDIVYEASQQRFLLLLNRFDWSEPANQPRKLLRTYKRCRTGLRLQRVSGVRSLNIDRASKDDVLSLLAITFDEGEAPSGTITLHFSGDKAIELSVECIEAELRDLGAAWETDKKPRHPGGVDSSTR</sequence>
<organism evidence="1 2">
    <name type="scientific">Candidatus Filomicrobium marinum</name>
    <dbReference type="NCBI Taxonomy" id="1608628"/>
    <lineage>
        <taxon>Bacteria</taxon>
        <taxon>Pseudomonadati</taxon>
        <taxon>Pseudomonadota</taxon>
        <taxon>Alphaproteobacteria</taxon>
        <taxon>Hyphomicrobiales</taxon>
        <taxon>Hyphomicrobiaceae</taxon>
        <taxon>Filomicrobium</taxon>
    </lineage>
</organism>
<dbReference type="Pfam" id="PF11164">
    <property type="entry name" value="DUF2948"/>
    <property type="match status" value="1"/>
</dbReference>
<gene>
    <name evidence="1" type="ORF">YBN1229_v1_1980</name>
</gene>
<dbReference type="KEGG" id="fil:BN1229_v1_1976"/>
<proteinExistence type="predicted"/>
<dbReference type="EMBL" id="LN829119">
    <property type="protein sequence ID" value="CPR19044.1"/>
    <property type="molecule type" value="Genomic_DNA"/>
</dbReference>
<dbReference type="InterPro" id="IPR021335">
    <property type="entry name" value="DUF2948"/>
</dbReference>
<dbReference type="Proteomes" id="UP000033187">
    <property type="component" value="Chromosome 1"/>
</dbReference>
<keyword evidence="2" id="KW-1185">Reference proteome</keyword>
<evidence type="ECO:0000313" key="1">
    <source>
        <dbReference type="EMBL" id="CPR19044.1"/>
    </source>
</evidence>
<reference evidence="2" key="1">
    <citation type="submission" date="2015-02" db="EMBL/GenBank/DDBJ databases">
        <authorList>
            <person name="Chooi Y.-H."/>
        </authorList>
    </citation>
    <scope>NUCLEOTIDE SEQUENCE [LARGE SCALE GENOMIC DNA]</scope>
    <source>
        <strain evidence="2">strain Y</strain>
    </source>
</reference>
<accession>A0A0D6JFR8</accession>
<dbReference type="KEGG" id="fiy:BN1229_v1_1980"/>
<dbReference type="AlphaFoldDB" id="A0A0D6JFR8"/>